<dbReference type="AlphaFoldDB" id="A0AAD9XCK3"/>
<dbReference type="EMBL" id="JANJYI010000003">
    <property type="protein sequence ID" value="KAK2657000.1"/>
    <property type="molecule type" value="Genomic_DNA"/>
</dbReference>
<dbReference type="Proteomes" id="UP001280121">
    <property type="component" value="Unassembled WGS sequence"/>
</dbReference>
<accession>A0AAD9XCK3</accession>
<keyword evidence="3" id="KW-1185">Reference proteome</keyword>
<evidence type="ECO:0000313" key="2">
    <source>
        <dbReference type="EMBL" id="KAK2657000.1"/>
    </source>
</evidence>
<gene>
    <name evidence="2" type="ORF">Ddye_010052</name>
</gene>
<proteinExistence type="predicted"/>
<organism evidence="2 3">
    <name type="scientific">Dipteronia dyeriana</name>
    <dbReference type="NCBI Taxonomy" id="168575"/>
    <lineage>
        <taxon>Eukaryota</taxon>
        <taxon>Viridiplantae</taxon>
        <taxon>Streptophyta</taxon>
        <taxon>Embryophyta</taxon>
        <taxon>Tracheophyta</taxon>
        <taxon>Spermatophyta</taxon>
        <taxon>Magnoliopsida</taxon>
        <taxon>eudicotyledons</taxon>
        <taxon>Gunneridae</taxon>
        <taxon>Pentapetalae</taxon>
        <taxon>rosids</taxon>
        <taxon>malvids</taxon>
        <taxon>Sapindales</taxon>
        <taxon>Sapindaceae</taxon>
        <taxon>Hippocastanoideae</taxon>
        <taxon>Acereae</taxon>
        <taxon>Dipteronia</taxon>
    </lineage>
</organism>
<sequence>MTEVRICSSIKNPSNRTVIVRSMRISPSSSTSSWSPEASTRLSTSRLPAGLPSCHRRRRAVSTEDDVEAEDLAGTGRAAMKEEGTMAVEPVTVPLWSCATIVMEWDTWRGSVLVTEGPEATTVAVAVAEAVVVITAAILNTLRGIVHVSKESTAIAAAGVLEEGIASSAVVSVT</sequence>
<protein>
    <submittedName>
        <fullName evidence="2">Uncharacterized protein</fullName>
    </submittedName>
</protein>
<comment type="caution">
    <text evidence="2">The sequence shown here is derived from an EMBL/GenBank/DDBJ whole genome shotgun (WGS) entry which is preliminary data.</text>
</comment>
<feature type="region of interest" description="Disordered" evidence="1">
    <location>
        <begin position="24"/>
        <end position="68"/>
    </location>
</feature>
<name>A0AAD9XCK3_9ROSI</name>
<reference evidence="2" key="1">
    <citation type="journal article" date="2023" name="Plant J.">
        <title>Genome sequences and population genomics provide insights into the demographic history, inbreeding, and mutation load of two 'living fossil' tree species of Dipteronia.</title>
        <authorList>
            <person name="Feng Y."/>
            <person name="Comes H.P."/>
            <person name="Chen J."/>
            <person name="Zhu S."/>
            <person name="Lu R."/>
            <person name="Zhang X."/>
            <person name="Li P."/>
            <person name="Qiu J."/>
            <person name="Olsen K.M."/>
            <person name="Qiu Y."/>
        </authorList>
    </citation>
    <scope>NUCLEOTIDE SEQUENCE</scope>
    <source>
        <strain evidence="2">KIB01</strain>
    </source>
</reference>
<evidence type="ECO:0000256" key="1">
    <source>
        <dbReference type="SAM" id="MobiDB-lite"/>
    </source>
</evidence>
<evidence type="ECO:0000313" key="3">
    <source>
        <dbReference type="Proteomes" id="UP001280121"/>
    </source>
</evidence>
<feature type="compositionally biased region" description="Low complexity" evidence="1">
    <location>
        <begin position="24"/>
        <end position="39"/>
    </location>
</feature>